<feature type="compositionally biased region" description="Low complexity" evidence="1">
    <location>
        <begin position="392"/>
        <end position="407"/>
    </location>
</feature>
<organism evidence="2 3">
    <name type="scientific">Mycena belliarum</name>
    <dbReference type="NCBI Taxonomy" id="1033014"/>
    <lineage>
        <taxon>Eukaryota</taxon>
        <taxon>Fungi</taxon>
        <taxon>Dikarya</taxon>
        <taxon>Basidiomycota</taxon>
        <taxon>Agaricomycotina</taxon>
        <taxon>Agaricomycetes</taxon>
        <taxon>Agaricomycetidae</taxon>
        <taxon>Agaricales</taxon>
        <taxon>Marasmiineae</taxon>
        <taxon>Mycenaceae</taxon>
        <taxon>Mycena</taxon>
    </lineage>
</organism>
<name>A0AAD6TU70_9AGAR</name>
<sequence>MTYEPGPLLAPDTRWSQNPGDAKDLLAVTCFNYIDNLDLISSIRFTAITERAVVFYDGSRGAVFQKPLFSFPEEGLKKNPVVPENTLVFEKSPQLWDDIALAVTFASTSAAHLFQQELEHRRKLTPSRTITKIYVQESPGSAEAKLLRGQQELQDVVNSVLTAVSHSSAARALVPAVLDGQVVTWEYTLVAVQACINQCFQKRLPPIVVIARDASKKPFLQNDIEGSVESLPDFRNVLRWWLPQWSSSAEHLSNQADNSQVVLPYELVQLFLATQAACVEDSEDERALSSHKAATASIKLTLLRELAHCWVNSTTDLDIRPLRPYVDGAESPWCNVAVADNSSCIGNLVETVWLGGPHGLIVDQDGWLRLVIKTFKDEATDAVDQVDAANPSLNRSPSSSASSSTESGPQALTVQGIATSSTGHVQSFKVVPPELLSEIWEQPIPRLPSSFLPAAKIKSRPTAQKPRSPPIPAVRYLRTVRLIPGTDLPPRWPSVLHV</sequence>
<evidence type="ECO:0000313" key="2">
    <source>
        <dbReference type="EMBL" id="KAJ7079803.1"/>
    </source>
</evidence>
<feature type="region of interest" description="Disordered" evidence="1">
    <location>
        <begin position="386"/>
        <end position="410"/>
    </location>
</feature>
<dbReference type="AlphaFoldDB" id="A0AAD6TU70"/>
<evidence type="ECO:0000313" key="3">
    <source>
        <dbReference type="Proteomes" id="UP001222325"/>
    </source>
</evidence>
<gene>
    <name evidence="2" type="ORF">B0H15DRAFT_858100</name>
</gene>
<evidence type="ECO:0000256" key="1">
    <source>
        <dbReference type="SAM" id="MobiDB-lite"/>
    </source>
</evidence>
<proteinExistence type="predicted"/>
<feature type="non-terminal residue" evidence="2">
    <location>
        <position position="1"/>
    </location>
</feature>
<dbReference type="EMBL" id="JARJCN010000058">
    <property type="protein sequence ID" value="KAJ7079803.1"/>
    <property type="molecule type" value="Genomic_DNA"/>
</dbReference>
<comment type="caution">
    <text evidence="2">The sequence shown here is derived from an EMBL/GenBank/DDBJ whole genome shotgun (WGS) entry which is preliminary data.</text>
</comment>
<keyword evidence="3" id="KW-1185">Reference proteome</keyword>
<dbReference type="Proteomes" id="UP001222325">
    <property type="component" value="Unassembled WGS sequence"/>
</dbReference>
<accession>A0AAD6TU70</accession>
<reference evidence="2" key="1">
    <citation type="submission" date="2023-03" db="EMBL/GenBank/DDBJ databases">
        <title>Massive genome expansion in bonnet fungi (Mycena s.s.) driven by repeated elements and novel gene families across ecological guilds.</title>
        <authorList>
            <consortium name="Lawrence Berkeley National Laboratory"/>
            <person name="Harder C.B."/>
            <person name="Miyauchi S."/>
            <person name="Viragh M."/>
            <person name="Kuo A."/>
            <person name="Thoen E."/>
            <person name="Andreopoulos B."/>
            <person name="Lu D."/>
            <person name="Skrede I."/>
            <person name="Drula E."/>
            <person name="Henrissat B."/>
            <person name="Morin E."/>
            <person name="Kohler A."/>
            <person name="Barry K."/>
            <person name="LaButti K."/>
            <person name="Morin E."/>
            <person name="Salamov A."/>
            <person name="Lipzen A."/>
            <person name="Mereny Z."/>
            <person name="Hegedus B."/>
            <person name="Baldrian P."/>
            <person name="Stursova M."/>
            <person name="Weitz H."/>
            <person name="Taylor A."/>
            <person name="Grigoriev I.V."/>
            <person name="Nagy L.G."/>
            <person name="Martin F."/>
            <person name="Kauserud H."/>
        </authorList>
    </citation>
    <scope>NUCLEOTIDE SEQUENCE</scope>
    <source>
        <strain evidence="2">CBHHK173m</strain>
    </source>
</reference>
<protein>
    <submittedName>
        <fullName evidence="2">Uncharacterized protein</fullName>
    </submittedName>
</protein>